<dbReference type="KEGG" id="ria:C7V51_09520"/>
<sequence>MRTGRRGRRRARRRARSRPRPRHPARHRGRGPRSSRCQPHPPRGRTAAAVAGAARATPHG</sequence>
<feature type="compositionally biased region" description="Basic residues" evidence="1">
    <location>
        <begin position="1"/>
        <end position="33"/>
    </location>
</feature>
<protein>
    <submittedName>
        <fullName evidence="2">Uncharacterized protein</fullName>
    </submittedName>
</protein>
<gene>
    <name evidence="2" type="ORF">C7V51_09520</name>
</gene>
<organism evidence="2 3">
    <name type="scientific">Rathayibacter iranicus</name>
    <dbReference type="NCBI Taxonomy" id="59737"/>
    <lineage>
        <taxon>Bacteria</taxon>
        <taxon>Bacillati</taxon>
        <taxon>Actinomycetota</taxon>
        <taxon>Actinomycetes</taxon>
        <taxon>Micrococcales</taxon>
        <taxon>Microbacteriaceae</taxon>
        <taxon>Rathayibacter</taxon>
    </lineage>
</organism>
<dbReference type="Proteomes" id="UP000283946">
    <property type="component" value="Chromosome"/>
</dbReference>
<feature type="compositionally biased region" description="Low complexity" evidence="1">
    <location>
        <begin position="44"/>
        <end position="60"/>
    </location>
</feature>
<reference evidence="2 3" key="1">
    <citation type="submission" date="2018-03" db="EMBL/GenBank/DDBJ databases">
        <title>Bacteriophage NCPPB3778 and a type I-E CRISPR drive the evolution of the US Biological Select Agent, Rathayibacter toxicus.</title>
        <authorList>
            <person name="Davis E.W.II."/>
            <person name="Tabima J.F."/>
            <person name="Weisberg A.J."/>
            <person name="Dantas Lopes L."/>
            <person name="Wiseman M.S."/>
            <person name="Wiseman M.S."/>
            <person name="Pupko T."/>
            <person name="Belcher M.S."/>
            <person name="Sechler A.J."/>
            <person name="Tancos M.A."/>
            <person name="Schroeder B.K."/>
            <person name="Murray T.D."/>
            <person name="Luster D.G."/>
            <person name="Schneider W.L."/>
            <person name="Rogers E."/>
            <person name="Andreote F.D."/>
            <person name="Grunwald N.J."/>
            <person name="Putnam M.L."/>
            <person name="Chang J.H."/>
        </authorList>
    </citation>
    <scope>NUCLEOTIDE SEQUENCE [LARGE SCALE GENOMIC DNA]</scope>
    <source>
        <strain evidence="2 3">NCCPB 2253</strain>
    </source>
</reference>
<proteinExistence type="predicted"/>
<evidence type="ECO:0000313" key="2">
    <source>
        <dbReference type="EMBL" id="AZZ56094.1"/>
    </source>
</evidence>
<dbReference type="EMBL" id="CP028130">
    <property type="protein sequence ID" value="AZZ56094.1"/>
    <property type="molecule type" value="Genomic_DNA"/>
</dbReference>
<dbReference type="AlphaFoldDB" id="A0AAD1AGD9"/>
<evidence type="ECO:0000313" key="3">
    <source>
        <dbReference type="Proteomes" id="UP000283946"/>
    </source>
</evidence>
<feature type="region of interest" description="Disordered" evidence="1">
    <location>
        <begin position="1"/>
        <end position="60"/>
    </location>
</feature>
<accession>A0AAD1AGD9</accession>
<name>A0AAD1AGD9_9MICO</name>
<evidence type="ECO:0000256" key="1">
    <source>
        <dbReference type="SAM" id="MobiDB-lite"/>
    </source>
</evidence>